<dbReference type="STRING" id="1903181.BTN85_1448"/>
<dbReference type="GO" id="GO:0022857">
    <property type="term" value="F:transmembrane transporter activity"/>
    <property type="evidence" value="ECO:0007669"/>
    <property type="project" value="InterPro"/>
</dbReference>
<evidence type="ECO:0000256" key="5">
    <source>
        <dbReference type="ARBA" id="ARBA00023136"/>
    </source>
</evidence>
<evidence type="ECO:0000256" key="4">
    <source>
        <dbReference type="ARBA" id="ARBA00022989"/>
    </source>
</evidence>
<feature type="transmembrane region" description="Helical" evidence="6">
    <location>
        <begin position="356"/>
        <end position="379"/>
    </location>
</feature>
<dbReference type="EMBL" id="MSDW01000001">
    <property type="protein sequence ID" value="OKY78943.1"/>
    <property type="molecule type" value="Genomic_DNA"/>
</dbReference>
<keyword evidence="4 6" id="KW-1133">Transmembrane helix</keyword>
<dbReference type="Proteomes" id="UP000185744">
    <property type="component" value="Unassembled WGS sequence"/>
</dbReference>
<feature type="transmembrane region" description="Helical" evidence="6">
    <location>
        <begin position="163"/>
        <end position="185"/>
    </location>
</feature>
<dbReference type="Gene3D" id="1.20.1740.10">
    <property type="entry name" value="Amino acid/polyamine transporter I"/>
    <property type="match status" value="1"/>
</dbReference>
<feature type="transmembrane region" description="Helical" evidence="6">
    <location>
        <begin position="242"/>
        <end position="264"/>
    </location>
</feature>
<keyword evidence="5 6" id="KW-0472">Membrane</keyword>
<comment type="subcellular location">
    <subcellularLocation>
        <location evidence="1">Cell membrane</location>
        <topology evidence="1">Multi-pass membrane protein</topology>
    </subcellularLocation>
</comment>
<feature type="transmembrane region" description="Helical" evidence="6">
    <location>
        <begin position="197"/>
        <end position="222"/>
    </location>
</feature>
<keyword evidence="2" id="KW-1003">Cell membrane</keyword>
<keyword evidence="8" id="KW-1185">Reference proteome</keyword>
<feature type="transmembrane region" description="Helical" evidence="6">
    <location>
        <begin position="131"/>
        <end position="151"/>
    </location>
</feature>
<dbReference type="PIRSF" id="PIRSF006060">
    <property type="entry name" value="AA_transporter"/>
    <property type="match status" value="1"/>
</dbReference>
<dbReference type="InParanoid" id="A0A1Q6DX56"/>
<dbReference type="GO" id="GO:0005886">
    <property type="term" value="C:plasma membrane"/>
    <property type="evidence" value="ECO:0007669"/>
    <property type="project" value="UniProtKB-SubCell"/>
</dbReference>
<dbReference type="InterPro" id="IPR002293">
    <property type="entry name" value="AA/rel_permease1"/>
</dbReference>
<proteinExistence type="predicted"/>
<evidence type="ECO:0000256" key="3">
    <source>
        <dbReference type="ARBA" id="ARBA00022692"/>
    </source>
</evidence>
<sequence>MGLGTMIGAGIFVLPSVAAQDAGPASIISFIGGGVISLLAALSLSELATGMPKTGGSYYYVNHSLGTIFGCIAGFSMWIGLMFASAFYMRGFGRYVASTPQNIAIAALVMAAILIAVNYRGVKETGFLQNIIVILLLVLIFVFIGAGFFKVDLSNLDPFVSKGWGNVFTAIGTLYVSFIGFEVIASSAEEIKNPRKNLPLSMIAAVLTPTALYALVMFISIGTLSTPSLAQSQIPVADVAEIFLGPIGATAMIIGAAFATISSANASILSASRINFAMGKDKILSNWLNQIHKRYRTPYRSILVTGIFILGLIALGVKIDTLSRIAGFSYLITYILVHISLIVMRETKADDYNPSFQVPLYPVVPILGIISSIAIVALMSSTVQAVGTAIIVVGII</sequence>
<evidence type="ECO:0000256" key="6">
    <source>
        <dbReference type="SAM" id="Phobius"/>
    </source>
</evidence>
<keyword evidence="3 6" id="KW-0812">Transmembrane</keyword>
<accession>A0A1Q6DX56</accession>
<evidence type="ECO:0000313" key="7">
    <source>
        <dbReference type="EMBL" id="OKY78943.1"/>
    </source>
</evidence>
<evidence type="ECO:0000313" key="8">
    <source>
        <dbReference type="Proteomes" id="UP000185744"/>
    </source>
</evidence>
<feature type="transmembrane region" description="Helical" evidence="6">
    <location>
        <begin position="101"/>
        <end position="119"/>
    </location>
</feature>
<feature type="transmembrane region" description="Helical" evidence="6">
    <location>
        <begin position="301"/>
        <end position="319"/>
    </location>
</feature>
<protein>
    <submittedName>
        <fullName evidence="7">Amino acid transporter fused to UspA-like domain</fullName>
    </submittedName>
</protein>
<reference evidence="7" key="1">
    <citation type="submission" date="2016-12" db="EMBL/GenBank/DDBJ databases">
        <title>Discovery of methanogenic haloarchaea.</title>
        <authorList>
            <person name="Sorokin D.Y."/>
            <person name="Makarova K.S."/>
            <person name="Abbas B."/>
            <person name="Ferrer M."/>
            <person name="Golyshin P.N."/>
        </authorList>
    </citation>
    <scope>NUCLEOTIDE SEQUENCE [LARGE SCALE GENOMIC DNA]</scope>
    <source>
        <strain evidence="7">HMET1</strain>
    </source>
</reference>
<organism evidence="7 8">
    <name type="scientific">Methanohalarchaeum thermophilum</name>
    <dbReference type="NCBI Taxonomy" id="1903181"/>
    <lineage>
        <taxon>Archaea</taxon>
        <taxon>Methanobacteriati</taxon>
        <taxon>Methanobacteriota</taxon>
        <taxon>Methanonatronarchaeia</taxon>
        <taxon>Methanonatronarchaeales</taxon>
        <taxon>Methanonatronarchaeaceae</taxon>
        <taxon>Candidatus Methanohalarchaeum</taxon>
    </lineage>
</organism>
<feature type="transmembrane region" description="Helical" evidence="6">
    <location>
        <begin position="60"/>
        <end position="89"/>
    </location>
</feature>
<dbReference type="Pfam" id="PF13520">
    <property type="entry name" value="AA_permease_2"/>
    <property type="match status" value="1"/>
</dbReference>
<name>A0A1Q6DX56_METT1</name>
<evidence type="ECO:0000256" key="2">
    <source>
        <dbReference type="ARBA" id="ARBA00022475"/>
    </source>
</evidence>
<dbReference type="PANTHER" id="PTHR42770:SF11">
    <property type="entry name" value="INNER MEMBRANE TRANSPORT PROTEIN YBAT"/>
    <property type="match status" value="1"/>
</dbReference>
<comment type="caution">
    <text evidence="7">The sequence shown here is derived from an EMBL/GenBank/DDBJ whole genome shotgun (WGS) entry which is preliminary data.</text>
</comment>
<evidence type="ECO:0000256" key="1">
    <source>
        <dbReference type="ARBA" id="ARBA00004651"/>
    </source>
</evidence>
<feature type="transmembrane region" description="Helical" evidence="6">
    <location>
        <begin position="325"/>
        <end position="344"/>
    </location>
</feature>
<gene>
    <name evidence="7" type="ORF">BTN85_1448</name>
</gene>
<dbReference type="AlphaFoldDB" id="A0A1Q6DX56"/>
<dbReference type="InterPro" id="IPR050367">
    <property type="entry name" value="APC_superfamily"/>
</dbReference>
<dbReference type="PANTHER" id="PTHR42770">
    <property type="entry name" value="AMINO ACID TRANSPORTER-RELATED"/>
    <property type="match status" value="1"/>
</dbReference>
<dbReference type="FunCoup" id="A0A1Q6DX56">
    <property type="interactions" value="15"/>
</dbReference>
<feature type="transmembrane region" description="Helical" evidence="6">
    <location>
        <begin position="29"/>
        <end position="48"/>
    </location>
</feature>